<dbReference type="Proteomes" id="UP000821845">
    <property type="component" value="Chromosome 6"/>
</dbReference>
<name>A0ACB7S2U7_HYAAI</name>
<sequence length="118" mass="13356">MGYADFMPSPSSILAYFNRSHRFPNDKRNPETPTRRIRAPKVLPEITIQVQGNPTLVQTTSGLWTYTYEQTVATLFRSNASTNRWYGSYAFLKESPTSTYVRKSPTPCVFSEPSSPPA</sequence>
<accession>A0ACB7S2U7</accession>
<evidence type="ECO:0000313" key="2">
    <source>
        <dbReference type="Proteomes" id="UP000821845"/>
    </source>
</evidence>
<proteinExistence type="predicted"/>
<comment type="caution">
    <text evidence="1">The sequence shown here is derived from an EMBL/GenBank/DDBJ whole genome shotgun (WGS) entry which is preliminary data.</text>
</comment>
<organism evidence="1 2">
    <name type="scientific">Hyalomma asiaticum</name>
    <name type="common">Tick</name>
    <dbReference type="NCBI Taxonomy" id="266040"/>
    <lineage>
        <taxon>Eukaryota</taxon>
        <taxon>Metazoa</taxon>
        <taxon>Ecdysozoa</taxon>
        <taxon>Arthropoda</taxon>
        <taxon>Chelicerata</taxon>
        <taxon>Arachnida</taxon>
        <taxon>Acari</taxon>
        <taxon>Parasitiformes</taxon>
        <taxon>Ixodida</taxon>
        <taxon>Ixodoidea</taxon>
        <taxon>Ixodidae</taxon>
        <taxon>Hyalomminae</taxon>
        <taxon>Hyalomma</taxon>
    </lineage>
</organism>
<gene>
    <name evidence="1" type="ORF">HPB50_022525</name>
</gene>
<dbReference type="EMBL" id="CM023486">
    <property type="protein sequence ID" value="KAH6929050.1"/>
    <property type="molecule type" value="Genomic_DNA"/>
</dbReference>
<protein>
    <submittedName>
        <fullName evidence="1">Uncharacterized protein</fullName>
    </submittedName>
</protein>
<reference evidence="1" key="1">
    <citation type="submission" date="2020-05" db="EMBL/GenBank/DDBJ databases">
        <title>Large-scale comparative analyses of tick genomes elucidate their genetic diversity and vector capacities.</title>
        <authorList>
            <person name="Jia N."/>
            <person name="Wang J."/>
            <person name="Shi W."/>
            <person name="Du L."/>
            <person name="Sun Y."/>
            <person name="Zhan W."/>
            <person name="Jiang J."/>
            <person name="Wang Q."/>
            <person name="Zhang B."/>
            <person name="Ji P."/>
            <person name="Sakyi L.B."/>
            <person name="Cui X."/>
            <person name="Yuan T."/>
            <person name="Jiang B."/>
            <person name="Yang W."/>
            <person name="Lam T.T.-Y."/>
            <person name="Chang Q."/>
            <person name="Ding S."/>
            <person name="Wang X."/>
            <person name="Zhu J."/>
            <person name="Ruan X."/>
            <person name="Zhao L."/>
            <person name="Wei J."/>
            <person name="Que T."/>
            <person name="Du C."/>
            <person name="Cheng J."/>
            <person name="Dai P."/>
            <person name="Han X."/>
            <person name="Huang E."/>
            <person name="Gao Y."/>
            <person name="Liu J."/>
            <person name="Shao H."/>
            <person name="Ye R."/>
            <person name="Li L."/>
            <person name="Wei W."/>
            <person name="Wang X."/>
            <person name="Wang C."/>
            <person name="Yang T."/>
            <person name="Huo Q."/>
            <person name="Li W."/>
            <person name="Guo W."/>
            <person name="Chen H."/>
            <person name="Zhou L."/>
            <person name="Ni X."/>
            <person name="Tian J."/>
            <person name="Zhou Y."/>
            <person name="Sheng Y."/>
            <person name="Liu T."/>
            <person name="Pan Y."/>
            <person name="Xia L."/>
            <person name="Li J."/>
            <person name="Zhao F."/>
            <person name="Cao W."/>
        </authorList>
    </citation>
    <scope>NUCLEOTIDE SEQUENCE</scope>
    <source>
        <strain evidence="1">Hyas-2018</strain>
    </source>
</reference>
<evidence type="ECO:0000313" key="1">
    <source>
        <dbReference type="EMBL" id="KAH6929050.1"/>
    </source>
</evidence>
<keyword evidence="2" id="KW-1185">Reference proteome</keyword>